<organism evidence="1 2">
    <name type="scientific">Xylella fastidiosa subsp. multiplex</name>
    <dbReference type="NCBI Taxonomy" id="644357"/>
    <lineage>
        <taxon>Bacteria</taxon>
        <taxon>Pseudomonadati</taxon>
        <taxon>Pseudomonadota</taxon>
        <taxon>Gammaproteobacteria</taxon>
        <taxon>Lysobacterales</taxon>
        <taxon>Lysobacteraceae</taxon>
        <taxon>Xylella</taxon>
    </lineage>
</organism>
<name>A0A9Q4QRW5_XYLFS</name>
<reference evidence="1" key="1">
    <citation type="submission" date="2019-05" db="EMBL/GenBank/DDBJ databases">
        <authorList>
            <person name="Castillo A."/>
            <person name="Giampetruzzi A."/>
            <person name="Landa B."/>
            <person name="Saponari M."/>
            <person name="Almeida R.P.P."/>
            <person name="Moralejo E."/>
            <person name="Marco-Noales E."/>
            <person name="Velasco-Amo M.P."/>
            <person name="Roman-Ecija M."/>
            <person name="Navarro I."/>
            <person name="Monterde A."/>
            <person name="Barbe S."/>
        </authorList>
    </citation>
    <scope>NUCLEOTIDE SEQUENCE</scope>
    <source>
        <strain evidence="1">XYL1981</strain>
    </source>
</reference>
<dbReference type="EMBL" id="VDCJ01000318">
    <property type="protein sequence ID" value="MRU22902.1"/>
    <property type="molecule type" value="Genomic_DNA"/>
</dbReference>
<dbReference type="AlphaFoldDB" id="A0A9Q4QRW5"/>
<dbReference type="RefSeq" id="WP_154128204.1">
    <property type="nucleotide sequence ID" value="NZ_CP136966.1"/>
</dbReference>
<protein>
    <submittedName>
        <fullName evidence="1">Uncharacterized protein</fullName>
    </submittedName>
</protein>
<sequence length="121" mass="13028">MKASNDSGAVDTVHSGDGDAMSTAVRFFFDISGMQEQLRQLATLLENIPVDSRKRAVELALGFLDQLSSDKKFDSDLVFSQHVSTPVADGTVHVTYSALFGAEFERFLSALPILASVEATA</sequence>
<evidence type="ECO:0000313" key="1">
    <source>
        <dbReference type="EMBL" id="MRU22902.1"/>
    </source>
</evidence>
<proteinExistence type="predicted"/>
<reference evidence="1" key="2">
    <citation type="journal article" date="2020" name="Appl. Environ. Microbiol.">
        <title>Multiple intercontinental introductions associated with the emergence of a plant pathogen in Europe.</title>
        <authorList>
            <person name="Landa B.B."/>
            <person name="Castillo A.I."/>
            <person name="Giampetruzzi A."/>
            <person name="Kahn A."/>
            <person name="Roman-Ecija M."/>
            <person name="Velasco-Amo M.P."/>
            <person name="Navas-Cortes J.A."/>
            <person name="Marco-Noales E."/>
            <person name="Barbe S."/>
            <person name="Moralejo E."/>
            <person name="Coletta-Filho H.D."/>
            <person name="Saldarelli P."/>
            <person name="Saponari M."/>
            <person name="Almeida R.P.P."/>
        </authorList>
    </citation>
    <scope>NUCLEOTIDE SEQUENCE</scope>
    <source>
        <strain evidence="1">XYL1981</strain>
    </source>
</reference>
<comment type="caution">
    <text evidence="1">The sequence shown here is derived from an EMBL/GenBank/DDBJ whole genome shotgun (WGS) entry which is preliminary data.</text>
</comment>
<dbReference type="Proteomes" id="UP000474061">
    <property type="component" value="Unassembled WGS sequence"/>
</dbReference>
<evidence type="ECO:0000313" key="2">
    <source>
        <dbReference type="Proteomes" id="UP000474061"/>
    </source>
</evidence>
<accession>A0A9Q4QRW5</accession>
<gene>
    <name evidence="1" type="ORF">FG476_01995</name>
</gene>